<dbReference type="EMBL" id="KV878209">
    <property type="protein sequence ID" value="OJJ40839.1"/>
    <property type="molecule type" value="Genomic_DNA"/>
</dbReference>
<dbReference type="GeneID" id="63748272"/>
<keyword evidence="2" id="KW-1185">Reference proteome</keyword>
<evidence type="ECO:0000313" key="1">
    <source>
        <dbReference type="EMBL" id="OJJ40839.1"/>
    </source>
</evidence>
<dbReference type="RefSeq" id="XP_040694515.1">
    <property type="nucleotide sequence ID" value="XM_040832424.1"/>
</dbReference>
<dbReference type="OrthoDB" id="432970at2759"/>
<proteinExistence type="predicted"/>
<organism evidence="1 2">
    <name type="scientific">Aspergillus wentii DTO 134E9</name>
    <dbReference type="NCBI Taxonomy" id="1073089"/>
    <lineage>
        <taxon>Eukaryota</taxon>
        <taxon>Fungi</taxon>
        <taxon>Dikarya</taxon>
        <taxon>Ascomycota</taxon>
        <taxon>Pezizomycotina</taxon>
        <taxon>Eurotiomycetes</taxon>
        <taxon>Eurotiomycetidae</taxon>
        <taxon>Eurotiales</taxon>
        <taxon>Aspergillaceae</taxon>
        <taxon>Aspergillus</taxon>
        <taxon>Aspergillus subgen. Cremei</taxon>
    </lineage>
</organism>
<sequence>MSLAEGNDQAFVKAFNELPRPQTSPDGKPNHWHITIQTLPLDPDDDLVFLVRPSTGNIHLEGKTKIKPLPSPTTKAKVIAPLLLESFVVGMNSGRHGEPIPGVSRTAPRSWGTRDRKLAKALEEYMKKIGVRKELCTVQAGSEADEKLAQKKWDTWSEELVMEAFKHPIVLAIMAGQSKSRDDDAFEDYNRVAKMVPAAKDLAESVNLNLQWPDDARQGIFHPIRRLVITGKDTDENMSLLFGPHWREIAGPMHINARQEVLLQPSPGSPQYVLYSRWDKNRPYWSPRPPTEQERILMDILRNKKCLPEFIKHKKIIVLS</sequence>
<dbReference type="VEuPathDB" id="FungiDB:ASPWEDRAFT_22982"/>
<dbReference type="AlphaFoldDB" id="A0A1L9S107"/>
<name>A0A1L9S107_ASPWE</name>
<protein>
    <submittedName>
        <fullName evidence="1">Uncharacterized protein</fullName>
    </submittedName>
</protein>
<dbReference type="Proteomes" id="UP000184383">
    <property type="component" value="Unassembled WGS sequence"/>
</dbReference>
<evidence type="ECO:0000313" key="2">
    <source>
        <dbReference type="Proteomes" id="UP000184383"/>
    </source>
</evidence>
<dbReference type="STRING" id="1073089.A0A1L9S107"/>
<gene>
    <name evidence="1" type="ORF">ASPWEDRAFT_22982</name>
</gene>
<reference evidence="2" key="1">
    <citation type="journal article" date="2017" name="Genome Biol.">
        <title>Comparative genomics reveals high biological diversity and specific adaptations in the industrially and medically important fungal genus Aspergillus.</title>
        <authorList>
            <person name="de Vries R.P."/>
            <person name="Riley R."/>
            <person name="Wiebenga A."/>
            <person name="Aguilar-Osorio G."/>
            <person name="Amillis S."/>
            <person name="Uchima C.A."/>
            <person name="Anderluh G."/>
            <person name="Asadollahi M."/>
            <person name="Askin M."/>
            <person name="Barry K."/>
            <person name="Battaglia E."/>
            <person name="Bayram O."/>
            <person name="Benocci T."/>
            <person name="Braus-Stromeyer S.A."/>
            <person name="Caldana C."/>
            <person name="Canovas D."/>
            <person name="Cerqueira G.C."/>
            <person name="Chen F."/>
            <person name="Chen W."/>
            <person name="Choi C."/>
            <person name="Clum A."/>
            <person name="Dos Santos R.A."/>
            <person name="Damasio A.R."/>
            <person name="Diallinas G."/>
            <person name="Emri T."/>
            <person name="Fekete E."/>
            <person name="Flipphi M."/>
            <person name="Freyberg S."/>
            <person name="Gallo A."/>
            <person name="Gournas C."/>
            <person name="Habgood R."/>
            <person name="Hainaut M."/>
            <person name="Harispe M.L."/>
            <person name="Henrissat B."/>
            <person name="Hilden K.S."/>
            <person name="Hope R."/>
            <person name="Hossain A."/>
            <person name="Karabika E."/>
            <person name="Karaffa L."/>
            <person name="Karanyi Z."/>
            <person name="Krasevec N."/>
            <person name="Kuo A."/>
            <person name="Kusch H."/>
            <person name="LaButti K."/>
            <person name="Lagendijk E.L."/>
            <person name="Lapidus A."/>
            <person name="Levasseur A."/>
            <person name="Lindquist E."/>
            <person name="Lipzen A."/>
            <person name="Logrieco A.F."/>
            <person name="MacCabe A."/>
            <person name="Maekelae M.R."/>
            <person name="Malavazi I."/>
            <person name="Melin P."/>
            <person name="Meyer V."/>
            <person name="Mielnichuk N."/>
            <person name="Miskei M."/>
            <person name="Molnar A.P."/>
            <person name="Mule G."/>
            <person name="Ngan C.Y."/>
            <person name="Orejas M."/>
            <person name="Orosz E."/>
            <person name="Ouedraogo J.P."/>
            <person name="Overkamp K.M."/>
            <person name="Park H.-S."/>
            <person name="Perrone G."/>
            <person name="Piumi F."/>
            <person name="Punt P.J."/>
            <person name="Ram A.F."/>
            <person name="Ramon A."/>
            <person name="Rauscher S."/>
            <person name="Record E."/>
            <person name="Riano-Pachon D.M."/>
            <person name="Robert V."/>
            <person name="Roehrig J."/>
            <person name="Ruller R."/>
            <person name="Salamov A."/>
            <person name="Salih N.S."/>
            <person name="Samson R.A."/>
            <person name="Sandor E."/>
            <person name="Sanguinetti M."/>
            <person name="Schuetze T."/>
            <person name="Sepcic K."/>
            <person name="Shelest E."/>
            <person name="Sherlock G."/>
            <person name="Sophianopoulou V."/>
            <person name="Squina F.M."/>
            <person name="Sun H."/>
            <person name="Susca A."/>
            <person name="Todd R.B."/>
            <person name="Tsang A."/>
            <person name="Unkles S.E."/>
            <person name="van de Wiele N."/>
            <person name="van Rossen-Uffink D."/>
            <person name="Oliveira J.V."/>
            <person name="Vesth T.C."/>
            <person name="Visser J."/>
            <person name="Yu J.-H."/>
            <person name="Zhou M."/>
            <person name="Andersen M.R."/>
            <person name="Archer D.B."/>
            <person name="Baker S.E."/>
            <person name="Benoit I."/>
            <person name="Brakhage A.A."/>
            <person name="Braus G.H."/>
            <person name="Fischer R."/>
            <person name="Frisvad J.C."/>
            <person name="Goldman G.H."/>
            <person name="Houbraken J."/>
            <person name="Oakley B."/>
            <person name="Pocsi I."/>
            <person name="Scazzocchio C."/>
            <person name="Seiboth B."/>
            <person name="vanKuyk P.A."/>
            <person name="Wortman J."/>
            <person name="Dyer P.S."/>
            <person name="Grigoriev I.V."/>
        </authorList>
    </citation>
    <scope>NUCLEOTIDE SEQUENCE [LARGE SCALE GENOMIC DNA]</scope>
    <source>
        <strain evidence="2">DTO 134E9</strain>
    </source>
</reference>
<accession>A0A1L9S107</accession>